<evidence type="ECO:0000313" key="1">
    <source>
        <dbReference type="EMBL" id="JAE30906.1"/>
    </source>
</evidence>
<reference evidence="1" key="1">
    <citation type="submission" date="2014-09" db="EMBL/GenBank/DDBJ databases">
        <authorList>
            <person name="Magalhaes I.L.F."/>
            <person name="Oliveira U."/>
            <person name="Santos F.R."/>
            <person name="Vidigal T.H.D.A."/>
            <person name="Brescovit A.D."/>
            <person name="Santos A.J."/>
        </authorList>
    </citation>
    <scope>NUCLEOTIDE SEQUENCE</scope>
    <source>
        <tissue evidence="1">Shoot tissue taken approximately 20 cm above the soil surface</tissue>
    </source>
</reference>
<organism evidence="1">
    <name type="scientific">Arundo donax</name>
    <name type="common">Giant reed</name>
    <name type="synonym">Donax arundinaceus</name>
    <dbReference type="NCBI Taxonomy" id="35708"/>
    <lineage>
        <taxon>Eukaryota</taxon>
        <taxon>Viridiplantae</taxon>
        <taxon>Streptophyta</taxon>
        <taxon>Embryophyta</taxon>
        <taxon>Tracheophyta</taxon>
        <taxon>Spermatophyta</taxon>
        <taxon>Magnoliopsida</taxon>
        <taxon>Liliopsida</taxon>
        <taxon>Poales</taxon>
        <taxon>Poaceae</taxon>
        <taxon>PACMAD clade</taxon>
        <taxon>Arundinoideae</taxon>
        <taxon>Arundineae</taxon>
        <taxon>Arundo</taxon>
    </lineage>
</organism>
<reference evidence="1" key="2">
    <citation type="journal article" date="2015" name="Data Brief">
        <title>Shoot transcriptome of the giant reed, Arundo donax.</title>
        <authorList>
            <person name="Barrero R.A."/>
            <person name="Guerrero F.D."/>
            <person name="Moolhuijzen P."/>
            <person name="Goolsby J.A."/>
            <person name="Tidwell J."/>
            <person name="Bellgard S.E."/>
            <person name="Bellgard M.I."/>
        </authorList>
    </citation>
    <scope>NUCLEOTIDE SEQUENCE</scope>
    <source>
        <tissue evidence="1">Shoot tissue taken approximately 20 cm above the soil surface</tissue>
    </source>
</reference>
<proteinExistence type="predicted"/>
<accession>A0A0A9H7S6</accession>
<dbReference type="AlphaFoldDB" id="A0A0A9H7S6"/>
<protein>
    <submittedName>
        <fullName evidence="1">Uncharacterized protein</fullName>
    </submittedName>
</protein>
<name>A0A0A9H7S6_ARUDO</name>
<sequence>MPFTQEARRSCWESIRQYGPSYRSP</sequence>
<dbReference type="EMBL" id="GBRH01166990">
    <property type="protein sequence ID" value="JAE30906.1"/>
    <property type="molecule type" value="Transcribed_RNA"/>
</dbReference>